<dbReference type="Proteomes" id="UP000196573">
    <property type="component" value="Unassembled WGS sequence"/>
</dbReference>
<evidence type="ECO:0000313" key="17">
    <source>
        <dbReference type="Proteomes" id="UP000196573"/>
    </source>
</evidence>
<dbReference type="GO" id="GO:0004515">
    <property type="term" value="F:nicotinate-nucleotide adenylyltransferase activity"/>
    <property type="evidence" value="ECO:0007669"/>
    <property type="project" value="UniProtKB-EC"/>
</dbReference>
<comment type="catalytic activity">
    <reaction evidence="14">
        <text>nicotinate beta-D-ribonucleotide + ATP + H(+) = deamido-NAD(+) + diphosphate</text>
        <dbReference type="Rhea" id="RHEA:22860"/>
        <dbReference type="ChEBI" id="CHEBI:15378"/>
        <dbReference type="ChEBI" id="CHEBI:30616"/>
        <dbReference type="ChEBI" id="CHEBI:33019"/>
        <dbReference type="ChEBI" id="CHEBI:57502"/>
        <dbReference type="ChEBI" id="CHEBI:58437"/>
        <dbReference type="EC" id="2.7.7.18"/>
    </reaction>
</comment>
<dbReference type="PANTHER" id="PTHR39321:SF3">
    <property type="entry name" value="PHOSPHOPANTETHEINE ADENYLYLTRANSFERASE"/>
    <property type="match status" value="1"/>
</dbReference>
<dbReference type="EC" id="2.7.7.18" evidence="4"/>
<evidence type="ECO:0000256" key="13">
    <source>
        <dbReference type="ARBA" id="ARBA00033353"/>
    </source>
</evidence>
<evidence type="ECO:0000256" key="11">
    <source>
        <dbReference type="ARBA" id="ARBA00031253"/>
    </source>
</evidence>
<gene>
    <name evidence="16" type="primary">nadD</name>
    <name evidence="16" type="ORF">EHSB41UT_02006</name>
</gene>
<evidence type="ECO:0000259" key="15">
    <source>
        <dbReference type="Pfam" id="PF01467"/>
    </source>
</evidence>
<feature type="domain" description="Cytidyltransferase-like" evidence="15">
    <location>
        <begin position="6"/>
        <end position="151"/>
    </location>
</feature>
<dbReference type="InterPro" id="IPR004821">
    <property type="entry name" value="Cyt_trans-like"/>
</dbReference>
<protein>
    <recommendedName>
        <fullName evidence="4">nicotinate-nucleotide adenylyltransferase</fullName>
        <ecNumber evidence="4">2.7.7.18</ecNumber>
    </recommendedName>
    <alternativeName>
        <fullName evidence="13">Deamido-NAD(+) diphosphorylase</fullName>
    </alternativeName>
    <alternativeName>
        <fullName evidence="12">Deamido-NAD(+) pyrophosphorylase</fullName>
    </alternativeName>
    <alternativeName>
        <fullName evidence="11">Nicotinate mononucleotide adenylyltransferase</fullName>
    </alternativeName>
</protein>
<dbReference type="SUPFAM" id="SSF52374">
    <property type="entry name" value="Nucleotidylyl transferase"/>
    <property type="match status" value="1"/>
</dbReference>
<dbReference type="CDD" id="cd02165">
    <property type="entry name" value="NMNAT"/>
    <property type="match status" value="1"/>
</dbReference>
<evidence type="ECO:0000256" key="3">
    <source>
        <dbReference type="ARBA" id="ARBA00009014"/>
    </source>
</evidence>
<evidence type="ECO:0000256" key="1">
    <source>
        <dbReference type="ARBA" id="ARBA00002324"/>
    </source>
</evidence>
<evidence type="ECO:0000313" key="16">
    <source>
        <dbReference type="EMBL" id="SMA45840.1"/>
    </source>
</evidence>
<dbReference type="PANTHER" id="PTHR39321">
    <property type="entry name" value="NICOTINATE-NUCLEOTIDE ADENYLYLTRANSFERASE-RELATED"/>
    <property type="match status" value="1"/>
</dbReference>
<name>A0A1X7AJE9_9GAMM</name>
<evidence type="ECO:0000256" key="2">
    <source>
        <dbReference type="ARBA" id="ARBA00005019"/>
    </source>
</evidence>
<dbReference type="InterPro" id="IPR014729">
    <property type="entry name" value="Rossmann-like_a/b/a_fold"/>
</dbReference>
<dbReference type="GO" id="GO:0005524">
    <property type="term" value="F:ATP binding"/>
    <property type="evidence" value="ECO:0007669"/>
    <property type="project" value="UniProtKB-KW"/>
</dbReference>
<evidence type="ECO:0000256" key="12">
    <source>
        <dbReference type="ARBA" id="ARBA00033140"/>
    </source>
</evidence>
<dbReference type="GO" id="GO:0009435">
    <property type="term" value="P:NAD+ biosynthetic process"/>
    <property type="evidence" value="ECO:0007669"/>
    <property type="project" value="UniProtKB-UniPathway"/>
</dbReference>
<dbReference type="UniPathway" id="UPA00253">
    <property type="reaction ID" value="UER00332"/>
</dbReference>
<dbReference type="EMBL" id="FWPT01000004">
    <property type="protein sequence ID" value="SMA45840.1"/>
    <property type="molecule type" value="Genomic_DNA"/>
</dbReference>
<evidence type="ECO:0000256" key="7">
    <source>
        <dbReference type="ARBA" id="ARBA00022695"/>
    </source>
</evidence>
<organism evidence="16 17">
    <name type="scientific">Parendozoicomonas haliclonae</name>
    <dbReference type="NCBI Taxonomy" id="1960125"/>
    <lineage>
        <taxon>Bacteria</taxon>
        <taxon>Pseudomonadati</taxon>
        <taxon>Pseudomonadota</taxon>
        <taxon>Gammaproteobacteria</taxon>
        <taxon>Oceanospirillales</taxon>
        <taxon>Endozoicomonadaceae</taxon>
        <taxon>Parendozoicomonas</taxon>
    </lineage>
</organism>
<accession>A0A1X7AJE9</accession>
<comment type="function">
    <text evidence="1">Catalyzes the reversible adenylation of nicotinate mononucleotide (NaMN) to nicotinic acid adenine dinucleotide (NaAD).</text>
</comment>
<dbReference type="Gene3D" id="3.40.50.620">
    <property type="entry name" value="HUPs"/>
    <property type="match status" value="1"/>
</dbReference>
<evidence type="ECO:0000256" key="4">
    <source>
        <dbReference type="ARBA" id="ARBA00012389"/>
    </source>
</evidence>
<dbReference type="InterPro" id="IPR005248">
    <property type="entry name" value="NadD/NMNAT"/>
</dbReference>
<dbReference type="Pfam" id="PF01467">
    <property type="entry name" value="CTP_transf_like"/>
    <property type="match status" value="1"/>
</dbReference>
<reference evidence="16 17" key="1">
    <citation type="submission" date="2017-03" db="EMBL/GenBank/DDBJ databases">
        <authorList>
            <person name="Afonso C.L."/>
            <person name="Miller P.J."/>
            <person name="Scott M.A."/>
            <person name="Spackman E."/>
            <person name="Goraichik I."/>
            <person name="Dimitrov K.M."/>
            <person name="Suarez D.L."/>
            <person name="Swayne D.E."/>
        </authorList>
    </citation>
    <scope>NUCLEOTIDE SEQUENCE [LARGE SCALE GENOMIC DNA]</scope>
    <source>
        <strain evidence="16">SB41UT1</strain>
    </source>
</reference>
<proteinExistence type="inferred from homology"/>
<keyword evidence="10" id="KW-0520">NAD</keyword>
<evidence type="ECO:0000256" key="6">
    <source>
        <dbReference type="ARBA" id="ARBA00022679"/>
    </source>
</evidence>
<keyword evidence="9" id="KW-0067">ATP-binding</keyword>
<evidence type="ECO:0000256" key="8">
    <source>
        <dbReference type="ARBA" id="ARBA00022741"/>
    </source>
</evidence>
<keyword evidence="8" id="KW-0547">Nucleotide-binding</keyword>
<keyword evidence="5" id="KW-0662">Pyridine nucleotide biosynthesis</keyword>
<keyword evidence="7 16" id="KW-0548">Nucleotidyltransferase</keyword>
<keyword evidence="6 16" id="KW-0808">Transferase</keyword>
<comment type="similarity">
    <text evidence="3">Belongs to the NadD family.</text>
</comment>
<evidence type="ECO:0000256" key="10">
    <source>
        <dbReference type="ARBA" id="ARBA00023027"/>
    </source>
</evidence>
<evidence type="ECO:0000256" key="5">
    <source>
        <dbReference type="ARBA" id="ARBA00022642"/>
    </source>
</evidence>
<dbReference type="NCBIfam" id="TIGR00125">
    <property type="entry name" value="cyt_tran_rel"/>
    <property type="match status" value="1"/>
</dbReference>
<evidence type="ECO:0000256" key="9">
    <source>
        <dbReference type="ARBA" id="ARBA00022840"/>
    </source>
</evidence>
<dbReference type="AlphaFoldDB" id="A0A1X7AJE9"/>
<evidence type="ECO:0000256" key="14">
    <source>
        <dbReference type="ARBA" id="ARBA00048721"/>
    </source>
</evidence>
<keyword evidence="17" id="KW-1185">Reference proteome</keyword>
<sequence>MKRTGVFGSAFNPPTRGHLDVLRQAAPRFDKILLLPSVAHAFNKETIPLQKRLELLEAFCRDVEELPCKLEISTLEEEILASQPDSPVYTWSVLNTLSNQEPATEFTFIRGPDNAAQETWQRFYRYQDIERRWSIFTADESVSARSSYVRELLCQPEPELNLLQKWLTPSVMAMILEQRLYQANASIKRKHER</sequence>
<comment type="pathway">
    <text evidence="2">Cofactor biosynthesis; NAD(+) biosynthesis; deamido-NAD(+) from nicotinate D-ribonucleotide: step 1/1.</text>
</comment>